<dbReference type="SMART" id="SM00344">
    <property type="entry name" value="HTH_ASNC"/>
    <property type="match status" value="2"/>
</dbReference>
<dbReference type="InterPro" id="IPR019887">
    <property type="entry name" value="Tscrpt_reg_AsnC/Lrp_C"/>
</dbReference>
<dbReference type="PANTHER" id="PTHR30154">
    <property type="entry name" value="LEUCINE-RESPONSIVE REGULATORY PROTEIN"/>
    <property type="match status" value="1"/>
</dbReference>
<evidence type="ECO:0000256" key="1">
    <source>
        <dbReference type="ARBA" id="ARBA00023015"/>
    </source>
</evidence>
<reference evidence="6" key="1">
    <citation type="journal article" date="2019" name="Int. J. Syst. Evol. Microbiol.">
        <title>The Global Catalogue of Microorganisms (GCM) 10K type strain sequencing project: providing services to taxonomists for standard genome sequencing and annotation.</title>
        <authorList>
            <consortium name="The Broad Institute Genomics Platform"/>
            <consortium name="The Broad Institute Genome Sequencing Center for Infectious Disease"/>
            <person name="Wu L."/>
            <person name="Ma J."/>
        </authorList>
    </citation>
    <scope>NUCLEOTIDE SEQUENCE [LARGE SCALE GENOMIC DNA]</scope>
    <source>
        <strain evidence="6">CGMCC 1.15399</strain>
    </source>
</reference>
<keyword evidence="6" id="KW-1185">Reference proteome</keyword>
<gene>
    <name evidence="5" type="ORF">ACFSJ0_09200</name>
</gene>
<comment type="caution">
    <text evidence="5">The sequence shown here is derived from an EMBL/GenBank/DDBJ whole genome shotgun (WGS) entry which is preliminary data.</text>
</comment>
<evidence type="ECO:0000259" key="4">
    <source>
        <dbReference type="PROSITE" id="PS50956"/>
    </source>
</evidence>
<dbReference type="InterPro" id="IPR019888">
    <property type="entry name" value="Tscrpt_reg_AsnC-like"/>
</dbReference>
<feature type="domain" description="HTH asnC-type" evidence="4">
    <location>
        <begin position="177"/>
        <end position="237"/>
    </location>
</feature>
<name>A0ABW4G3R8_9ACTN</name>
<dbReference type="Pfam" id="PF13404">
    <property type="entry name" value="HTH_AsnC-type"/>
    <property type="match status" value="2"/>
</dbReference>
<sequence length="321" mass="34901">MESGTLDRLDRCLAHALQIDGRAPFSKIGEVLGVSENTIARRYRRLRSAGILRVVGVVDGFRLDYVSWAIRLRCTPDAASAVASALARRTDTAWVSLLSGGTEIACGTLARTPAERDALLLDKLPRSRQVVGVTAHRMLHRFAGGPAGWAGLRALSTEQAAELQPPPLVVPDETIRLDEADHALLEALSTDGRTHHTDLAVITGWSESTVRRRMAYLRQAGILYFDVDIPPEPLGFHAEAWLWMSVKPAKLAAVGEALARHPEVTVAAATTGPANLFAGVTCRDSRDLYRYLTERIGSLKAVRHVETAPLIRTVKRAGALL</sequence>
<proteinExistence type="predicted"/>
<dbReference type="PANTHER" id="PTHR30154:SF34">
    <property type="entry name" value="TRANSCRIPTIONAL REGULATOR AZLB"/>
    <property type="match status" value="1"/>
</dbReference>
<keyword evidence="2" id="KW-0238">DNA-binding</keyword>
<organism evidence="5 6">
    <name type="scientific">Nonomuraea guangzhouensis</name>
    <dbReference type="NCBI Taxonomy" id="1291555"/>
    <lineage>
        <taxon>Bacteria</taxon>
        <taxon>Bacillati</taxon>
        <taxon>Actinomycetota</taxon>
        <taxon>Actinomycetes</taxon>
        <taxon>Streptosporangiales</taxon>
        <taxon>Streptosporangiaceae</taxon>
        <taxon>Nonomuraea</taxon>
    </lineage>
</organism>
<dbReference type="InterPro" id="IPR000485">
    <property type="entry name" value="AsnC-type_HTH_dom"/>
</dbReference>
<dbReference type="PROSITE" id="PS50956">
    <property type="entry name" value="HTH_ASNC_2"/>
    <property type="match status" value="2"/>
</dbReference>
<evidence type="ECO:0000256" key="3">
    <source>
        <dbReference type="ARBA" id="ARBA00023163"/>
    </source>
</evidence>
<dbReference type="EMBL" id="JBHUCM010000008">
    <property type="protein sequence ID" value="MFD1537209.1"/>
    <property type="molecule type" value="Genomic_DNA"/>
</dbReference>
<dbReference type="RefSeq" id="WP_219528688.1">
    <property type="nucleotide sequence ID" value="NZ_JAHKRM010000005.1"/>
</dbReference>
<keyword evidence="3" id="KW-0804">Transcription</keyword>
<protein>
    <submittedName>
        <fullName evidence="5">Lrp/AsnC family transcriptional regulator</fullName>
    </submittedName>
</protein>
<dbReference type="Proteomes" id="UP001597097">
    <property type="component" value="Unassembled WGS sequence"/>
</dbReference>
<feature type="domain" description="HTH asnC-type" evidence="4">
    <location>
        <begin position="6"/>
        <end position="66"/>
    </location>
</feature>
<accession>A0ABW4G3R8</accession>
<evidence type="ECO:0000256" key="2">
    <source>
        <dbReference type="ARBA" id="ARBA00023125"/>
    </source>
</evidence>
<evidence type="ECO:0000313" key="6">
    <source>
        <dbReference type="Proteomes" id="UP001597097"/>
    </source>
</evidence>
<evidence type="ECO:0000313" key="5">
    <source>
        <dbReference type="EMBL" id="MFD1537209.1"/>
    </source>
</evidence>
<dbReference type="Pfam" id="PF01037">
    <property type="entry name" value="AsnC_trans_reg"/>
    <property type="match status" value="1"/>
</dbReference>
<keyword evidence="1" id="KW-0805">Transcription regulation</keyword>